<protein>
    <submittedName>
        <fullName evidence="1">Uncharacterized protein</fullName>
    </submittedName>
</protein>
<proteinExistence type="predicted"/>
<gene>
    <name evidence="1" type="ORF">SAMN05216175_11138</name>
</gene>
<dbReference type="Proteomes" id="UP000198623">
    <property type="component" value="Unassembled WGS sequence"/>
</dbReference>
<evidence type="ECO:0000313" key="1">
    <source>
        <dbReference type="EMBL" id="SFG68829.1"/>
    </source>
</evidence>
<accession>A0A1I2TX87</accession>
<keyword evidence="2" id="KW-1185">Reference proteome</keyword>
<reference evidence="2" key="1">
    <citation type="submission" date="2016-10" db="EMBL/GenBank/DDBJ databases">
        <authorList>
            <person name="Varghese N."/>
            <person name="Submissions S."/>
        </authorList>
    </citation>
    <scope>NUCLEOTIDE SEQUENCE [LARGE SCALE GENOMIC DNA]</scope>
    <source>
        <strain evidence="2">CGMCC 1.10971</strain>
    </source>
</reference>
<dbReference type="RefSeq" id="WP_090728901.1">
    <property type="nucleotide sequence ID" value="NZ_FOOU01000011.1"/>
</dbReference>
<evidence type="ECO:0000313" key="2">
    <source>
        <dbReference type="Proteomes" id="UP000198623"/>
    </source>
</evidence>
<sequence length="339" mass="39092">MARTPFRKPTLTPEGLRKKIYFDGKDFYRLPFNDFMSLLSIEWSGEEIYVVYITHNDPIPAASLVYYLETGEWYPLMRFKDGNRKNFSFENLSPHVYRGPSINHQVKKTKLDESGNIATKSAFNKGDQNRLIATICNDDRIKLDSSHHTGSQLVNSERYIEQAYADRSPPVSDHIDISNVYIEDKLSEKLLYAESALFKRESGDQLLDSLVINGLSRSPEQIAYFAFTGKWFESVIQIDISRGLSYDNLIHSDFVLSSVKNLTPLRGGRLGNLLDFDNGTGDIYWKYNRSYIGLRNSFLQNKAVDFHYSGSQLVNWFGEIYLYTPFAQAFFDDFEKMRG</sequence>
<dbReference type="EMBL" id="FOOU01000011">
    <property type="protein sequence ID" value="SFG68829.1"/>
    <property type="molecule type" value="Genomic_DNA"/>
</dbReference>
<name>A0A1I2TX87_9GAMM</name>
<organism evidence="1 2">
    <name type="scientific">Neptunomonas qingdaonensis</name>
    <dbReference type="NCBI Taxonomy" id="1045558"/>
    <lineage>
        <taxon>Bacteria</taxon>
        <taxon>Pseudomonadati</taxon>
        <taxon>Pseudomonadota</taxon>
        <taxon>Gammaproteobacteria</taxon>
        <taxon>Oceanospirillales</taxon>
        <taxon>Oceanospirillaceae</taxon>
        <taxon>Neptunomonas</taxon>
    </lineage>
</organism>
<dbReference type="AlphaFoldDB" id="A0A1I2TX87"/>